<evidence type="ECO:0000256" key="1">
    <source>
        <dbReference type="ARBA" id="ARBA00004990"/>
    </source>
</evidence>
<keyword evidence="8" id="KW-0963">Cytoplasm</keyword>
<feature type="binding site" evidence="8">
    <location>
        <position position="61"/>
    </location>
    <ligand>
        <name>beta-alanine</name>
        <dbReference type="ChEBI" id="CHEBI:57966"/>
    </ligand>
</feature>
<dbReference type="KEGG" id="msea:METESE_36590"/>
<feature type="binding site" evidence="8">
    <location>
        <begin position="147"/>
        <end position="150"/>
    </location>
    <ligand>
        <name>ATP</name>
        <dbReference type="ChEBI" id="CHEBI:30616"/>
    </ligand>
</feature>
<evidence type="ECO:0000256" key="3">
    <source>
        <dbReference type="ARBA" id="ARBA00022598"/>
    </source>
</evidence>
<evidence type="ECO:0000256" key="2">
    <source>
        <dbReference type="ARBA" id="ARBA00009256"/>
    </source>
</evidence>
<dbReference type="EMBL" id="AP027081">
    <property type="protein sequence ID" value="BDU78701.1"/>
    <property type="molecule type" value="Genomic_DNA"/>
</dbReference>
<keyword evidence="10" id="KW-1185">Reference proteome</keyword>
<evidence type="ECO:0000256" key="8">
    <source>
        <dbReference type="HAMAP-Rule" id="MF_00158"/>
    </source>
</evidence>
<comment type="similarity">
    <text evidence="2 8">Belongs to the pantothenate synthetase family.</text>
</comment>
<dbReference type="CDD" id="cd00560">
    <property type="entry name" value="PanC"/>
    <property type="match status" value="1"/>
</dbReference>
<dbReference type="SUPFAM" id="SSF52374">
    <property type="entry name" value="Nucleotidylyl transferase"/>
    <property type="match status" value="1"/>
</dbReference>
<protein>
    <recommendedName>
        <fullName evidence="8">Pantothenate synthetase</fullName>
        <shortName evidence="8">PS</shortName>
        <ecNumber evidence="8">6.3.2.1</ecNumber>
    </recommendedName>
    <alternativeName>
        <fullName evidence="8">Pantoate--beta-alanine ligase</fullName>
    </alternativeName>
    <alternativeName>
        <fullName evidence="8">Pantoate-activating enzyme</fullName>
    </alternativeName>
</protein>
<dbReference type="EC" id="6.3.2.1" evidence="8"/>
<evidence type="ECO:0000256" key="7">
    <source>
        <dbReference type="ARBA" id="ARBA00048258"/>
    </source>
</evidence>
<feature type="active site" description="Proton donor" evidence="8">
    <location>
        <position position="37"/>
    </location>
</feature>
<keyword evidence="4 8" id="KW-0566">Pantothenate biosynthesis</keyword>
<comment type="pathway">
    <text evidence="1 8">Cofactor biosynthesis; (R)-pantothenate biosynthesis; (R)-pantothenate from (R)-pantoate and beta-alanine: step 1/1.</text>
</comment>
<keyword evidence="3 8" id="KW-0436">Ligase</keyword>
<dbReference type="AlphaFoldDB" id="A0AA48GSY7"/>
<dbReference type="FunFam" id="3.40.50.620:FF:000013">
    <property type="entry name" value="Pantothenate synthetase"/>
    <property type="match status" value="1"/>
</dbReference>
<reference evidence="9" key="1">
    <citation type="journal article" date="2023" name="Int. J. Syst. Evol. Microbiol.">
        <title>Mesoterricola silvestris gen. nov., sp. nov., Mesoterricola sediminis sp. nov., Geothrix oryzae sp. nov., Geothrix edaphica sp. nov., Geothrix rubra sp. nov., and Geothrix limicola sp. nov., six novel members of Acidobacteriota isolated from soils.</title>
        <authorList>
            <person name="Itoh H."/>
            <person name="Sugisawa Y."/>
            <person name="Mise K."/>
            <person name="Xu Z."/>
            <person name="Kuniyasu M."/>
            <person name="Ushijima N."/>
            <person name="Kawano K."/>
            <person name="Kobayashi E."/>
            <person name="Shiratori Y."/>
            <person name="Masuda Y."/>
            <person name="Senoo K."/>
        </authorList>
    </citation>
    <scope>NUCLEOTIDE SEQUENCE</scope>
    <source>
        <strain evidence="9">W786</strain>
    </source>
</reference>
<dbReference type="InterPro" id="IPR004821">
    <property type="entry name" value="Cyt_trans-like"/>
</dbReference>
<name>A0AA48GSY7_9BACT</name>
<sequence length="293" mass="31455">MRIIRTIPELKVALKALRDSHRSIGFVPTMGFLHEGHASLIRQSTARCDATVVSVFVNPTQFGPSEDLSRYPRDLERDQNLCLRLGVAILFMPEASEIYPTGFSTSISVGPIADALCGAFRPGHFRGVATVVAKLFNLVQPDLAFFGQKDLQQCAIIRRVVKDLNLPVDILVAPTVREADGLAMSSRNSYLVPADRERALGVSRGLAKAEAAFRAGERDAAALEAMARAEMSAADEIQYCSLVDLSTLDSLAGTVTRPAALAAAVVIGGTRLIDNVILAPSGEAAQFISHQEP</sequence>
<dbReference type="GO" id="GO:0005524">
    <property type="term" value="F:ATP binding"/>
    <property type="evidence" value="ECO:0007669"/>
    <property type="project" value="UniProtKB-KW"/>
</dbReference>
<feature type="binding site" evidence="8">
    <location>
        <position position="61"/>
    </location>
    <ligand>
        <name>(R)-pantoate</name>
        <dbReference type="ChEBI" id="CHEBI:15980"/>
    </ligand>
</feature>
<dbReference type="HAMAP" id="MF_00158">
    <property type="entry name" value="PanC"/>
    <property type="match status" value="1"/>
</dbReference>
<keyword evidence="5 8" id="KW-0547">Nucleotide-binding</keyword>
<dbReference type="InterPro" id="IPR014729">
    <property type="entry name" value="Rossmann-like_a/b/a_fold"/>
</dbReference>
<gene>
    <name evidence="9" type="primary">panC1</name>
    <name evidence="8" type="synonym">panC</name>
    <name evidence="9" type="ORF">METESE_36590</name>
</gene>
<dbReference type="GO" id="GO:0004592">
    <property type="term" value="F:pantoate-beta-alanine ligase activity"/>
    <property type="evidence" value="ECO:0007669"/>
    <property type="project" value="UniProtKB-UniRule"/>
</dbReference>
<evidence type="ECO:0000313" key="10">
    <source>
        <dbReference type="Proteomes" id="UP001228113"/>
    </source>
</evidence>
<evidence type="ECO:0000256" key="5">
    <source>
        <dbReference type="ARBA" id="ARBA00022741"/>
    </source>
</evidence>
<comment type="subcellular location">
    <subcellularLocation>
        <location evidence="8">Cytoplasm</location>
    </subcellularLocation>
</comment>
<dbReference type="NCBIfam" id="TIGR00018">
    <property type="entry name" value="panC"/>
    <property type="match status" value="1"/>
</dbReference>
<evidence type="ECO:0000256" key="4">
    <source>
        <dbReference type="ARBA" id="ARBA00022655"/>
    </source>
</evidence>
<evidence type="ECO:0000313" key="9">
    <source>
        <dbReference type="EMBL" id="BDU78701.1"/>
    </source>
</evidence>
<dbReference type="Pfam" id="PF02569">
    <property type="entry name" value="Pantoate_ligase"/>
    <property type="match status" value="1"/>
</dbReference>
<evidence type="ECO:0000256" key="6">
    <source>
        <dbReference type="ARBA" id="ARBA00022840"/>
    </source>
</evidence>
<dbReference type="GO" id="GO:0015940">
    <property type="term" value="P:pantothenate biosynthetic process"/>
    <property type="evidence" value="ECO:0007669"/>
    <property type="project" value="UniProtKB-UniRule"/>
</dbReference>
<dbReference type="Proteomes" id="UP001228113">
    <property type="component" value="Chromosome"/>
</dbReference>
<comment type="catalytic activity">
    <reaction evidence="7 8">
        <text>(R)-pantoate + beta-alanine + ATP = (R)-pantothenate + AMP + diphosphate + H(+)</text>
        <dbReference type="Rhea" id="RHEA:10912"/>
        <dbReference type="ChEBI" id="CHEBI:15378"/>
        <dbReference type="ChEBI" id="CHEBI:15980"/>
        <dbReference type="ChEBI" id="CHEBI:29032"/>
        <dbReference type="ChEBI" id="CHEBI:30616"/>
        <dbReference type="ChEBI" id="CHEBI:33019"/>
        <dbReference type="ChEBI" id="CHEBI:57966"/>
        <dbReference type="ChEBI" id="CHEBI:456215"/>
        <dbReference type="EC" id="6.3.2.1"/>
    </reaction>
</comment>
<feature type="binding site" evidence="8">
    <location>
        <begin position="30"/>
        <end position="37"/>
    </location>
    <ligand>
        <name>ATP</name>
        <dbReference type="ChEBI" id="CHEBI:30616"/>
    </ligand>
</feature>
<dbReference type="RefSeq" id="WP_243331768.1">
    <property type="nucleotide sequence ID" value="NZ_AP027081.1"/>
</dbReference>
<dbReference type="Gene3D" id="3.30.1300.10">
    <property type="entry name" value="Pantoate-beta-alanine ligase, C-terminal domain"/>
    <property type="match status" value="1"/>
</dbReference>
<dbReference type="InterPro" id="IPR003721">
    <property type="entry name" value="Pantoate_ligase"/>
</dbReference>
<organism evidence="9 10">
    <name type="scientific">Mesoterricola sediminis</name>
    <dbReference type="NCBI Taxonomy" id="2927980"/>
    <lineage>
        <taxon>Bacteria</taxon>
        <taxon>Pseudomonadati</taxon>
        <taxon>Acidobacteriota</taxon>
        <taxon>Holophagae</taxon>
        <taxon>Holophagales</taxon>
        <taxon>Holophagaceae</taxon>
        <taxon>Mesoterricola</taxon>
    </lineage>
</organism>
<dbReference type="PANTHER" id="PTHR21299:SF1">
    <property type="entry name" value="PANTOATE--BETA-ALANINE LIGASE"/>
    <property type="match status" value="1"/>
</dbReference>
<feature type="binding site" evidence="8">
    <location>
        <begin position="184"/>
        <end position="187"/>
    </location>
    <ligand>
        <name>ATP</name>
        <dbReference type="ChEBI" id="CHEBI:30616"/>
    </ligand>
</feature>
<accession>A0AA48GSY7</accession>
<dbReference type="GO" id="GO:0005829">
    <property type="term" value="C:cytosol"/>
    <property type="evidence" value="ECO:0007669"/>
    <property type="project" value="TreeGrafter"/>
</dbReference>
<proteinExistence type="inferred from homology"/>
<feature type="binding site" evidence="8">
    <location>
        <position position="176"/>
    </location>
    <ligand>
        <name>ATP</name>
        <dbReference type="ChEBI" id="CHEBI:30616"/>
    </ligand>
</feature>
<dbReference type="PANTHER" id="PTHR21299">
    <property type="entry name" value="CYTIDYLATE KINASE/PANTOATE-BETA-ALANINE LIGASE"/>
    <property type="match status" value="1"/>
</dbReference>
<feature type="binding site" evidence="8">
    <location>
        <position position="153"/>
    </location>
    <ligand>
        <name>(R)-pantoate</name>
        <dbReference type="ChEBI" id="CHEBI:15980"/>
    </ligand>
</feature>
<keyword evidence="6 8" id="KW-0067">ATP-binding</keyword>
<comment type="subunit">
    <text evidence="8">Homodimer.</text>
</comment>
<dbReference type="NCBIfam" id="TIGR00125">
    <property type="entry name" value="cyt_tran_rel"/>
    <property type="match status" value="1"/>
</dbReference>
<dbReference type="Gene3D" id="3.40.50.620">
    <property type="entry name" value="HUPs"/>
    <property type="match status" value="1"/>
</dbReference>
<comment type="miscellaneous">
    <text evidence="8">The reaction proceeds by a bi uni uni bi ping pong mechanism.</text>
</comment>
<dbReference type="InterPro" id="IPR042176">
    <property type="entry name" value="Pantoate_ligase_C"/>
</dbReference>
<comment type="function">
    <text evidence="8">Catalyzes the condensation of pantoate with beta-alanine in an ATP-dependent reaction via a pantoyl-adenylate intermediate.</text>
</comment>